<keyword evidence="2" id="KW-1185">Reference proteome</keyword>
<comment type="caution">
    <text evidence="1">The sequence shown here is derived from an EMBL/GenBank/DDBJ whole genome shotgun (WGS) entry which is preliminary data.</text>
</comment>
<organism evidence="1 2">
    <name type="scientific">Melastoma candidum</name>
    <dbReference type="NCBI Taxonomy" id="119954"/>
    <lineage>
        <taxon>Eukaryota</taxon>
        <taxon>Viridiplantae</taxon>
        <taxon>Streptophyta</taxon>
        <taxon>Embryophyta</taxon>
        <taxon>Tracheophyta</taxon>
        <taxon>Spermatophyta</taxon>
        <taxon>Magnoliopsida</taxon>
        <taxon>eudicotyledons</taxon>
        <taxon>Gunneridae</taxon>
        <taxon>Pentapetalae</taxon>
        <taxon>rosids</taxon>
        <taxon>malvids</taxon>
        <taxon>Myrtales</taxon>
        <taxon>Melastomataceae</taxon>
        <taxon>Melastomatoideae</taxon>
        <taxon>Melastomateae</taxon>
        <taxon>Melastoma</taxon>
    </lineage>
</organism>
<dbReference type="EMBL" id="CM042885">
    <property type="protein sequence ID" value="KAI4367645.1"/>
    <property type="molecule type" value="Genomic_DNA"/>
</dbReference>
<proteinExistence type="predicted"/>
<dbReference type="Proteomes" id="UP001057402">
    <property type="component" value="Chromosome 6"/>
</dbReference>
<gene>
    <name evidence="1" type="ORF">MLD38_023356</name>
</gene>
<sequence>MRSKRSGGGSLYKDEQEPLKVAMSIVPRHDRRPTFASFLREDEKEKALSAREDEDFAAYSPRRFSEASSTSPLLYEADGMTSPLITTPFTMSPYVKSPWIIPAPMKDQPLEQDYCDFPRNGLIGSLVRKEGHVYSLVASGDLLYTGSDSKNIRVWKNFEEFSGFKSNSGLVKAIVISGDRIFTGHQDGKIRIWRSVLQGNVHKRVGSLPKWQDRVKSSMNPKSYVKVRRHRKALRITHFDAVSCLSLDEEAGILYSGSWDKTMKVWRTSDSRCMESVTAHDDAVNTVLAMGRGMVLTGSADGTVKVWRRDLNVRRNATRHVLVRVLLSQESAVTSLAANIASDVIYCGSSDGAVNFWTVLRGREMRHEGVLRGHWMAVLCLATGGSRLVFSGSADKSVRVWRREESGSAHACIATLTGHAGPIKCLAVVAEEDNGAAAASSSSEEEEEGDRPDQRWRVYSGSLDRSVRVWSVAGGSARAEHVIRTAGDVWGRSN</sequence>
<reference evidence="2" key="1">
    <citation type="journal article" date="2023" name="Front. Plant Sci.">
        <title>Chromosomal-level genome assembly of Melastoma candidum provides insights into trichome evolution.</title>
        <authorList>
            <person name="Zhong Y."/>
            <person name="Wu W."/>
            <person name="Sun C."/>
            <person name="Zou P."/>
            <person name="Liu Y."/>
            <person name="Dai S."/>
            <person name="Zhou R."/>
        </authorList>
    </citation>
    <scope>NUCLEOTIDE SEQUENCE [LARGE SCALE GENOMIC DNA]</scope>
</reference>
<accession>A0ACB9QM94</accession>
<evidence type="ECO:0000313" key="1">
    <source>
        <dbReference type="EMBL" id="KAI4367645.1"/>
    </source>
</evidence>
<name>A0ACB9QM94_9MYRT</name>
<protein>
    <submittedName>
        <fullName evidence="1">Uncharacterized protein</fullName>
    </submittedName>
</protein>
<evidence type="ECO:0000313" key="2">
    <source>
        <dbReference type="Proteomes" id="UP001057402"/>
    </source>
</evidence>